<dbReference type="HOGENOM" id="CLU_1706455_0_0_1"/>
<protein>
    <submittedName>
        <fullName evidence="1">Uncharacterized protein</fullName>
    </submittedName>
</protein>
<organism>
    <name type="scientific">Solenopsis invicta</name>
    <name type="common">Red imported fire ant</name>
    <name type="synonym">Solenopsis wagneri</name>
    <dbReference type="NCBI Taxonomy" id="13686"/>
    <lineage>
        <taxon>Eukaryota</taxon>
        <taxon>Metazoa</taxon>
        <taxon>Ecdysozoa</taxon>
        <taxon>Arthropoda</taxon>
        <taxon>Hexapoda</taxon>
        <taxon>Insecta</taxon>
        <taxon>Pterygota</taxon>
        <taxon>Neoptera</taxon>
        <taxon>Endopterygota</taxon>
        <taxon>Hymenoptera</taxon>
        <taxon>Apocrita</taxon>
        <taxon>Aculeata</taxon>
        <taxon>Formicoidea</taxon>
        <taxon>Formicidae</taxon>
        <taxon>Myrmicinae</taxon>
        <taxon>Solenopsis</taxon>
    </lineage>
</organism>
<sequence length="154" mass="17346">MTATAETLGLALSELRKQHVALNRHVAALEVRLGLGAADEKLCRLEARLEALEHINRSSELILLGVEETPSKNLRVIINNISNALGVEMDLNYIIGLRLITSFAFPLFNYCTGVLTDLIGQQQLKLKCLMNACVRFIYDLRWNKHVSPWYKKLG</sequence>
<gene>
    <name evidence="1" type="ORF">SINV_07191</name>
</gene>
<evidence type="ECO:0000313" key="1">
    <source>
        <dbReference type="EMBL" id="EFZ22905.1"/>
    </source>
</evidence>
<name>E9I946_SOLIN</name>
<dbReference type="EMBL" id="GL761691">
    <property type="protein sequence ID" value="EFZ22905.1"/>
    <property type="molecule type" value="Genomic_DNA"/>
</dbReference>
<dbReference type="AlphaFoldDB" id="E9I946"/>
<proteinExistence type="predicted"/>
<accession>E9I946</accession>
<feature type="non-terminal residue" evidence="1">
    <location>
        <position position="154"/>
    </location>
</feature>
<reference evidence="1" key="1">
    <citation type="journal article" date="2011" name="Proc. Natl. Acad. Sci. U.S.A.">
        <title>The genome of the fire ant Solenopsis invicta.</title>
        <authorList>
            <person name="Wurm Y."/>
            <person name="Wang J."/>
            <person name="Riba-Grognuz O."/>
            <person name="Corona M."/>
            <person name="Nygaard S."/>
            <person name="Hunt B.G."/>
            <person name="Ingram K.K."/>
            <person name="Falquet L."/>
            <person name="Nipitwattanaphon M."/>
            <person name="Gotzek D."/>
            <person name="Dijkstra M.B."/>
            <person name="Oettler J."/>
            <person name="Comtesse F."/>
            <person name="Shih C.J."/>
            <person name="Wu W.J."/>
            <person name="Yang C.C."/>
            <person name="Thomas J."/>
            <person name="Beaudoing E."/>
            <person name="Pradervand S."/>
            <person name="Flegel V."/>
            <person name="Cook E.D."/>
            <person name="Fabbretti R."/>
            <person name="Stockinger H."/>
            <person name="Long L."/>
            <person name="Farmerie W.G."/>
            <person name="Oakey J."/>
            <person name="Boomsma J.J."/>
            <person name="Pamilo P."/>
            <person name="Yi S.V."/>
            <person name="Heinze J."/>
            <person name="Goodisman M.A."/>
            <person name="Farinelli L."/>
            <person name="Harshman K."/>
            <person name="Hulo N."/>
            <person name="Cerutti L."/>
            <person name="Xenarios I."/>
            <person name="Shoemaker D."/>
            <person name="Keller L."/>
        </authorList>
    </citation>
    <scope>NUCLEOTIDE SEQUENCE [LARGE SCALE GENOMIC DNA]</scope>
</reference>